<dbReference type="GO" id="GO:0055085">
    <property type="term" value="P:transmembrane transport"/>
    <property type="evidence" value="ECO:0007669"/>
    <property type="project" value="InterPro"/>
</dbReference>
<gene>
    <name evidence="9" type="ORF">FDQ92_12220</name>
</gene>
<accession>A0A4P8L4R1</accession>
<evidence type="ECO:0000256" key="6">
    <source>
        <dbReference type="ARBA" id="ARBA00023136"/>
    </source>
</evidence>
<name>A0A4P8L4R1_9BACT</name>
<keyword evidence="2 7" id="KW-0813">Transport</keyword>
<dbReference type="SUPFAM" id="SSF161098">
    <property type="entry name" value="MetI-like"/>
    <property type="match status" value="1"/>
</dbReference>
<keyword evidence="3" id="KW-1003">Cell membrane</keyword>
<dbReference type="RefSeq" id="WP_137425153.1">
    <property type="nucleotide sequence ID" value="NZ_CP040098.1"/>
</dbReference>
<evidence type="ECO:0000256" key="1">
    <source>
        <dbReference type="ARBA" id="ARBA00004651"/>
    </source>
</evidence>
<dbReference type="PANTHER" id="PTHR30151:SF0">
    <property type="entry name" value="ABC TRANSPORTER PERMEASE PROTEIN MJ0413-RELATED"/>
    <property type="match status" value="1"/>
</dbReference>
<dbReference type="InterPro" id="IPR000515">
    <property type="entry name" value="MetI-like"/>
</dbReference>
<sequence>MERIKAAYSLFPVFVFLFIWEMAARLELIPGHFFFPPFSAVVHEFYHLTANGVLPTNFLKSLTRVLIGFITGSIAGLLMGILMGYKESINKTFHPIFSLLYPIPAVGWLPVLMLWFGISEMLPIMIIFICSFFPVLYNTVTGIKTVDKDLIKVAKTLGASEGGILSTILVPLALPNICTGLRLEAGMAWRVIIAAEMVAIPTGIGALLMRAESLIRIDIVIVCLIVLSVMCLSFERFFIYMEHKLTGKWR</sequence>
<keyword evidence="5 7" id="KW-1133">Transmembrane helix</keyword>
<evidence type="ECO:0000256" key="4">
    <source>
        <dbReference type="ARBA" id="ARBA00022692"/>
    </source>
</evidence>
<dbReference type="Gene3D" id="1.10.3720.10">
    <property type="entry name" value="MetI-like"/>
    <property type="match status" value="1"/>
</dbReference>
<evidence type="ECO:0000256" key="3">
    <source>
        <dbReference type="ARBA" id="ARBA00022475"/>
    </source>
</evidence>
<feature type="transmembrane region" description="Helical" evidence="7">
    <location>
        <begin position="7"/>
        <end position="26"/>
    </location>
</feature>
<feature type="transmembrane region" description="Helical" evidence="7">
    <location>
        <begin position="124"/>
        <end position="143"/>
    </location>
</feature>
<comment type="subcellular location">
    <subcellularLocation>
        <location evidence="1 7">Cell membrane</location>
        <topology evidence="1 7">Multi-pass membrane protein</topology>
    </subcellularLocation>
</comment>
<feature type="transmembrane region" description="Helical" evidence="7">
    <location>
        <begin position="220"/>
        <end position="241"/>
    </location>
</feature>
<evidence type="ECO:0000313" key="9">
    <source>
        <dbReference type="EMBL" id="QCQ22870.1"/>
    </source>
</evidence>
<evidence type="ECO:0000256" key="2">
    <source>
        <dbReference type="ARBA" id="ARBA00022448"/>
    </source>
</evidence>
<dbReference type="InterPro" id="IPR035906">
    <property type="entry name" value="MetI-like_sf"/>
</dbReference>
<feature type="transmembrane region" description="Helical" evidence="7">
    <location>
        <begin position="97"/>
        <end position="118"/>
    </location>
</feature>
<reference evidence="9 10" key="2">
    <citation type="submission" date="2019-05" db="EMBL/GenBank/DDBJ databases">
        <authorList>
            <person name="Suflita J.M."/>
            <person name="Marks C.R."/>
        </authorList>
    </citation>
    <scope>NUCLEOTIDE SEQUENCE [LARGE SCALE GENOMIC DNA]</scope>
    <source>
        <strain evidence="9 10">ALDC</strain>
    </source>
</reference>
<evidence type="ECO:0000256" key="7">
    <source>
        <dbReference type="RuleBase" id="RU363032"/>
    </source>
</evidence>
<dbReference type="CDD" id="cd06261">
    <property type="entry name" value="TM_PBP2"/>
    <property type="match status" value="1"/>
</dbReference>
<dbReference type="EMBL" id="CP040098">
    <property type="protein sequence ID" value="QCQ22870.1"/>
    <property type="molecule type" value="Genomic_DNA"/>
</dbReference>
<protein>
    <submittedName>
        <fullName evidence="9">ABC transporter permease</fullName>
    </submittedName>
</protein>
<dbReference type="Proteomes" id="UP000298602">
    <property type="component" value="Chromosome"/>
</dbReference>
<keyword evidence="10" id="KW-1185">Reference proteome</keyword>
<proteinExistence type="inferred from homology"/>
<dbReference type="KEGG" id="dax:FDQ92_12220"/>
<evidence type="ECO:0000313" key="10">
    <source>
        <dbReference type="Proteomes" id="UP000298602"/>
    </source>
</evidence>
<dbReference type="Pfam" id="PF00528">
    <property type="entry name" value="BPD_transp_1"/>
    <property type="match status" value="1"/>
</dbReference>
<feature type="domain" description="ABC transmembrane type-1" evidence="8">
    <location>
        <begin position="58"/>
        <end position="238"/>
    </location>
</feature>
<evidence type="ECO:0000256" key="5">
    <source>
        <dbReference type="ARBA" id="ARBA00022989"/>
    </source>
</evidence>
<dbReference type="PROSITE" id="PS50928">
    <property type="entry name" value="ABC_TM1"/>
    <property type="match status" value="1"/>
</dbReference>
<dbReference type="OrthoDB" id="5322475at2"/>
<keyword evidence="6 7" id="KW-0472">Membrane</keyword>
<keyword evidence="4 7" id="KW-0812">Transmembrane</keyword>
<feature type="transmembrane region" description="Helical" evidence="7">
    <location>
        <begin position="189"/>
        <end position="208"/>
    </location>
</feature>
<evidence type="ECO:0000259" key="8">
    <source>
        <dbReference type="PROSITE" id="PS50928"/>
    </source>
</evidence>
<organism evidence="9 10">
    <name type="scientific">Desulfoglaeba alkanexedens ALDC</name>
    <dbReference type="NCBI Taxonomy" id="980445"/>
    <lineage>
        <taxon>Bacteria</taxon>
        <taxon>Pseudomonadati</taxon>
        <taxon>Thermodesulfobacteriota</taxon>
        <taxon>Syntrophobacteria</taxon>
        <taxon>Syntrophobacterales</taxon>
        <taxon>Syntrophobacteraceae</taxon>
        <taxon>Desulfoglaeba</taxon>
    </lineage>
</organism>
<dbReference type="PANTHER" id="PTHR30151">
    <property type="entry name" value="ALKANE SULFONATE ABC TRANSPORTER-RELATED, MEMBRANE SUBUNIT"/>
    <property type="match status" value="1"/>
</dbReference>
<dbReference type="GO" id="GO:0005886">
    <property type="term" value="C:plasma membrane"/>
    <property type="evidence" value="ECO:0007669"/>
    <property type="project" value="UniProtKB-SubCell"/>
</dbReference>
<comment type="similarity">
    <text evidence="7">Belongs to the binding-protein-dependent transport system permease family.</text>
</comment>
<reference evidence="9 10" key="1">
    <citation type="submission" date="2019-05" db="EMBL/GenBank/DDBJ databases">
        <title>The Complete Genome Sequence of the n-alkane-degrading Desulfoglaeba alkanexedens ALDC reveals multiple alkylsuccinate synthase gene clusters.</title>
        <authorList>
            <person name="Callaghan A.V."/>
            <person name="Davidova I.A."/>
            <person name="Duncan K.E."/>
            <person name="Morris B."/>
            <person name="McInerney M.J."/>
        </authorList>
    </citation>
    <scope>NUCLEOTIDE SEQUENCE [LARGE SCALE GENOMIC DNA]</scope>
    <source>
        <strain evidence="9 10">ALDC</strain>
    </source>
</reference>
<feature type="transmembrane region" description="Helical" evidence="7">
    <location>
        <begin position="65"/>
        <end position="85"/>
    </location>
</feature>
<dbReference type="AlphaFoldDB" id="A0A4P8L4R1"/>